<accession>A0ABQ8U4T7</accession>
<dbReference type="SMART" id="SM00355">
    <property type="entry name" value="ZnF_C2H2"/>
    <property type="match status" value="2"/>
</dbReference>
<comment type="caution">
    <text evidence="11">The sequence shown here is derived from an EMBL/GenBank/DDBJ whole genome shotgun (WGS) entry which is preliminary data.</text>
</comment>
<evidence type="ECO:0000256" key="6">
    <source>
        <dbReference type="ARBA" id="ARBA00023163"/>
    </source>
</evidence>
<sequence>MKFVCVQHTDPREFTLLKDYLRHWKTVHSAKPFQCGVPGCSRLFSFAKALVAHVVLAHPECWPYHCPIEGCHFRTDRESHLQRHVDTVHAKEDRRLASHYRFVGTNVYVSHKPVTKRLFPYVDFFTVATAGLETAGQQVHSLGFAPDRVRLCRSVNLPGYPTLAQVFYVAADNIGRLVDCDKGSLLESYPALQQRAPKRVLSRFVTEEQLQRQGRLSGLAQAAMAGGRPSEEATEDLVARMALEDRPPPPRPEVITCAHIEPLGLVALGLCNGKCEIYTEKAAPVATLTVPGEPCNVVAICHLPVPPRAVLSVKRHLIRQTPRMALGLSDLPAAAAILATDPLDPAGQPAPDEGPGPDQQSARRAAGQAEADVDVDELLPFITRDEKSDARLRQVFASFDPDEHRGAWSKHIGGLCLATARGELALWACLRTDQHSGGVLTERRFHFSGPVVFAARGPDPARPLPGDRATAPGPSPSLSPSPTAAGASRWAGTATMGEPAAAAGPSSLPSGALAGRLVLAGGAGLPAERRPPPPRPAPLSMLLRDGSVSELPSSPGPGGSPEVDPIAHIEFLDFASTEPRQPRIPAPPDLELEWAQAQASAESAKPQDPGQPGPDRDRPQGPASDPRIARNYGLVRKYVRRWRRTMAVRRKVRREAEARQHEADMRRLLGLSALPDRSPERRGRASFGDVFALLREKEESQTTERLAEAVRARDQEDLRLEQLPVGAGGAGGILVVRQSGGCSLFTALTGRLIGSCMGRTRGVTAAASFGHNFFLLGYEDGIIEGWPAPVRQVLLPTRTFYGHTAAVTSISVTCTRQHE</sequence>
<evidence type="ECO:0000256" key="4">
    <source>
        <dbReference type="ARBA" id="ARBA00022833"/>
    </source>
</evidence>
<feature type="domain" description="C2H2-type" evidence="10">
    <location>
        <begin position="33"/>
        <end position="63"/>
    </location>
</feature>
<dbReference type="PANTHER" id="PTHR46179:SF13">
    <property type="entry name" value="C2H2-TYPE DOMAIN-CONTAINING PROTEIN"/>
    <property type="match status" value="1"/>
</dbReference>
<feature type="region of interest" description="Disordered" evidence="9">
    <location>
        <begin position="341"/>
        <end position="370"/>
    </location>
</feature>
<keyword evidence="7" id="KW-0539">Nucleus</keyword>
<proteinExistence type="predicted"/>
<name>A0ABQ8U4T7_9EUKA</name>
<dbReference type="Gene3D" id="3.30.160.60">
    <property type="entry name" value="Classic Zinc Finger"/>
    <property type="match status" value="1"/>
</dbReference>
<evidence type="ECO:0000256" key="1">
    <source>
        <dbReference type="ARBA" id="ARBA00004123"/>
    </source>
</evidence>
<dbReference type="PROSITE" id="PS50157">
    <property type="entry name" value="ZINC_FINGER_C2H2_2"/>
    <property type="match status" value="2"/>
</dbReference>
<dbReference type="EMBL" id="JAPMOS010000163">
    <property type="protein sequence ID" value="KAJ4454359.1"/>
    <property type="molecule type" value="Genomic_DNA"/>
</dbReference>
<keyword evidence="2" id="KW-0479">Metal-binding</keyword>
<evidence type="ECO:0000313" key="12">
    <source>
        <dbReference type="Proteomes" id="UP001141327"/>
    </source>
</evidence>
<feature type="region of interest" description="Disordered" evidence="9">
    <location>
        <begin position="595"/>
        <end position="630"/>
    </location>
</feature>
<evidence type="ECO:0000256" key="9">
    <source>
        <dbReference type="SAM" id="MobiDB-lite"/>
    </source>
</evidence>
<keyword evidence="4" id="KW-0862">Zinc</keyword>
<evidence type="ECO:0000256" key="7">
    <source>
        <dbReference type="ARBA" id="ARBA00023242"/>
    </source>
</evidence>
<dbReference type="SUPFAM" id="SSF57667">
    <property type="entry name" value="beta-beta-alpha zinc fingers"/>
    <property type="match status" value="1"/>
</dbReference>
<dbReference type="InterPro" id="IPR036236">
    <property type="entry name" value="Znf_C2H2_sf"/>
</dbReference>
<dbReference type="InterPro" id="IPR013087">
    <property type="entry name" value="Znf_C2H2_type"/>
</dbReference>
<feature type="region of interest" description="Disordered" evidence="9">
    <location>
        <begin position="456"/>
        <end position="490"/>
    </location>
</feature>
<organism evidence="11 12">
    <name type="scientific">Paratrimastix pyriformis</name>
    <dbReference type="NCBI Taxonomy" id="342808"/>
    <lineage>
        <taxon>Eukaryota</taxon>
        <taxon>Metamonada</taxon>
        <taxon>Preaxostyla</taxon>
        <taxon>Paratrimastigidae</taxon>
        <taxon>Paratrimastix</taxon>
    </lineage>
</organism>
<keyword evidence="12" id="KW-1185">Reference proteome</keyword>
<dbReference type="PANTHER" id="PTHR46179">
    <property type="entry name" value="ZINC FINGER PROTEIN"/>
    <property type="match status" value="1"/>
</dbReference>
<feature type="domain" description="C2H2-type" evidence="10">
    <location>
        <begin position="64"/>
        <end position="94"/>
    </location>
</feature>
<keyword evidence="3 8" id="KW-0863">Zinc-finger</keyword>
<evidence type="ECO:0000256" key="8">
    <source>
        <dbReference type="PROSITE-ProRule" id="PRU00042"/>
    </source>
</evidence>
<dbReference type="Proteomes" id="UP001141327">
    <property type="component" value="Unassembled WGS sequence"/>
</dbReference>
<feature type="compositionally biased region" description="Low complexity" evidence="9">
    <location>
        <begin position="595"/>
        <end position="610"/>
    </location>
</feature>
<evidence type="ECO:0000313" key="11">
    <source>
        <dbReference type="EMBL" id="KAJ4454359.1"/>
    </source>
</evidence>
<keyword evidence="5" id="KW-0805">Transcription regulation</keyword>
<dbReference type="PROSITE" id="PS00028">
    <property type="entry name" value="ZINC_FINGER_C2H2_1"/>
    <property type="match status" value="1"/>
</dbReference>
<dbReference type="InterPro" id="IPR051061">
    <property type="entry name" value="Zinc_finger_trans_reg"/>
</dbReference>
<evidence type="ECO:0000256" key="2">
    <source>
        <dbReference type="ARBA" id="ARBA00022723"/>
    </source>
</evidence>
<protein>
    <recommendedName>
        <fullName evidence="10">C2H2-type domain-containing protein</fullName>
    </recommendedName>
</protein>
<comment type="subcellular location">
    <subcellularLocation>
        <location evidence="1">Nucleus</location>
    </subcellularLocation>
</comment>
<evidence type="ECO:0000256" key="5">
    <source>
        <dbReference type="ARBA" id="ARBA00023015"/>
    </source>
</evidence>
<evidence type="ECO:0000259" key="10">
    <source>
        <dbReference type="PROSITE" id="PS50157"/>
    </source>
</evidence>
<keyword evidence="6" id="KW-0804">Transcription</keyword>
<evidence type="ECO:0000256" key="3">
    <source>
        <dbReference type="ARBA" id="ARBA00022771"/>
    </source>
</evidence>
<gene>
    <name evidence="11" type="ORF">PAPYR_10963</name>
</gene>
<reference evidence="11" key="1">
    <citation type="journal article" date="2022" name="bioRxiv">
        <title>Genomics of Preaxostyla Flagellates Illuminates Evolutionary Transitions and the Path Towards Mitochondrial Loss.</title>
        <authorList>
            <person name="Novak L.V.F."/>
            <person name="Treitli S.C."/>
            <person name="Pyrih J."/>
            <person name="Halakuc P."/>
            <person name="Pipaliya S.V."/>
            <person name="Vacek V."/>
            <person name="Brzon O."/>
            <person name="Soukal P."/>
            <person name="Eme L."/>
            <person name="Dacks J.B."/>
            <person name="Karnkowska A."/>
            <person name="Elias M."/>
            <person name="Hampl V."/>
        </authorList>
    </citation>
    <scope>NUCLEOTIDE SEQUENCE</scope>
    <source>
        <strain evidence="11">RCP-MX</strain>
    </source>
</reference>